<organism evidence="1 2">
    <name type="scientific">Diphasiastrum complanatum</name>
    <name type="common">Issler's clubmoss</name>
    <name type="synonym">Lycopodium complanatum</name>
    <dbReference type="NCBI Taxonomy" id="34168"/>
    <lineage>
        <taxon>Eukaryota</taxon>
        <taxon>Viridiplantae</taxon>
        <taxon>Streptophyta</taxon>
        <taxon>Embryophyta</taxon>
        <taxon>Tracheophyta</taxon>
        <taxon>Lycopodiopsida</taxon>
        <taxon>Lycopodiales</taxon>
        <taxon>Lycopodiaceae</taxon>
        <taxon>Lycopodioideae</taxon>
        <taxon>Diphasiastrum</taxon>
    </lineage>
</organism>
<keyword evidence="2" id="KW-1185">Reference proteome</keyword>
<comment type="caution">
    <text evidence="1">The sequence shown here is derived from an EMBL/GenBank/DDBJ whole genome shotgun (WGS) entry which is preliminary data.</text>
</comment>
<sequence length="295" mass="32476">MEREKAQQESNLAVERSQALAAEVVNLEERVLKVRSQELKLEKELKMLMSENASQRSQISSMEKDRTNLRSLIEALQEEKKVLQARLRKAASTVVEDARKSSKEIADASSQAGIRVDVSTSTDDLGMQEPPFTQEQRAIIDLASSSASMLAPEPTALIGSTSHAPNNLLVPNPWSSIPSEQSRKIENINVLITELAEEKAALVKTLKAESVAAVDLRALNAELSRKLESQTQQLELAVAQRMAHEGNFVSRNIYEASAAEPEFVDEGDEVVERVLGWIMKLFPGGSSRRGGSKQL</sequence>
<evidence type="ECO:0000313" key="1">
    <source>
        <dbReference type="EMBL" id="KAJ7515287.1"/>
    </source>
</evidence>
<proteinExistence type="predicted"/>
<dbReference type="Proteomes" id="UP001162992">
    <property type="component" value="Chromosome 22"/>
</dbReference>
<protein>
    <submittedName>
        <fullName evidence="1">Uncharacterized protein</fullName>
    </submittedName>
</protein>
<evidence type="ECO:0000313" key="2">
    <source>
        <dbReference type="Proteomes" id="UP001162992"/>
    </source>
</evidence>
<name>A0ACC2ACN3_DIPCM</name>
<dbReference type="EMBL" id="CM055113">
    <property type="protein sequence ID" value="KAJ7515287.1"/>
    <property type="molecule type" value="Genomic_DNA"/>
</dbReference>
<accession>A0ACC2ACN3</accession>
<reference evidence="2" key="1">
    <citation type="journal article" date="2024" name="Proc. Natl. Acad. Sci. U.S.A.">
        <title>Extraordinary preservation of gene collinearity over three hundred million years revealed in homosporous lycophytes.</title>
        <authorList>
            <person name="Li C."/>
            <person name="Wickell D."/>
            <person name="Kuo L.Y."/>
            <person name="Chen X."/>
            <person name="Nie B."/>
            <person name="Liao X."/>
            <person name="Peng D."/>
            <person name="Ji J."/>
            <person name="Jenkins J."/>
            <person name="Williams M."/>
            <person name="Shu S."/>
            <person name="Plott C."/>
            <person name="Barry K."/>
            <person name="Rajasekar S."/>
            <person name="Grimwood J."/>
            <person name="Han X."/>
            <person name="Sun S."/>
            <person name="Hou Z."/>
            <person name="He W."/>
            <person name="Dai G."/>
            <person name="Sun C."/>
            <person name="Schmutz J."/>
            <person name="Leebens-Mack J.H."/>
            <person name="Li F.W."/>
            <person name="Wang L."/>
        </authorList>
    </citation>
    <scope>NUCLEOTIDE SEQUENCE [LARGE SCALE GENOMIC DNA]</scope>
    <source>
        <strain evidence="2">cv. PW_Plant_1</strain>
    </source>
</reference>
<gene>
    <name evidence="1" type="ORF">O6H91_22G009500</name>
</gene>